<comment type="caution">
    <text evidence="1">The sequence shown here is derived from an EMBL/GenBank/DDBJ whole genome shotgun (WGS) entry which is preliminary data.</text>
</comment>
<dbReference type="Proteomes" id="UP001056978">
    <property type="component" value="Chromosome 8"/>
</dbReference>
<keyword evidence="2" id="KW-1185">Reference proteome</keyword>
<accession>A0ACB9YAE9</accession>
<evidence type="ECO:0000313" key="2">
    <source>
        <dbReference type="Proteomes" id="UP001056978"/>
    </source>
</evidence>
<dbReference type="EMBL" id="CM043776">
    <property type="protein sequence ID" value="KAI4839078.1"/>
    <property type="molecule type" value="Genomic_DNA"/>
</dbReference>
<name>A0ACB9YAE9_PLABR</name>
<gene>
    <name evidence="1" type="ORF">MKS88_002594</name>
</gene>
<proteinExistence type="predicted"/>
<evidence type="ECO:0000313" key="1">
    <source>
        <dbReference type="EMBL" id="KAI4839078.1"/>
    </source>
</evidence>
<sequence length="100" mass="11941">MNLYFYSTICDRLWNKKLNRYDLVNVKFNNLLSGEIIDSVRDKYKLLKKKIIDLEEASTEKYERKLYALEHNNNFQKDNESLCGDASSPELDYLMENSEF</sequence>
<organism evidence="1 2">
    <name type="scientific">Plasmodium brasilianum</name>
    <dbReference type="NCBI Taxonomy" id="5824"/>
    <lineage>
        <taxon>Eukaryota</taxon>
        <taxon>Sar</taxon>
        <taxon>Alveolata</taxon>
        <taxon>Apicomplexa</taxon>
        <taxon>Aconoidasida</taxon>
        <taxon>Haemosporida</taxon>
        <taxon>Plasmodiidae</taxon>
        <taxon>Plasmodium</taxon>
        <taxon>Plasmodium (Plasmodium)</taxon>
    </lineage>
</organism>
<protein>
    <submittedName>
        <fullName evidence="1">Uncharacterized protein</fullName>
    </submittedName>
</protein>
<reference evidence="1" key="1">
    <citation type="submission" date="2022-06" db="EMBL/GenBank/DDBJ databases">
        <title>The First Complete Genome of the Simian Malaria Parasite Plasmodium brasilianum.</title>
        <authorList>
            <person name="Bajic M."/>
            <person name="Ravishankar S."/>
        </authorList>
    </citation>
    <scope>NUCLEOTIDE SEQUENCE</scope>
    <source>
        <strain evidence="1">Bolivian I</strain>
    </source>
</reference>